<dbReference type="OrthoDB" id="9804645at2"/>
<dbReference type="PANTHER" id="PTHR45436:SF5">
    <property type="entry name" value="SENSOR HISTIDINE KINASE TRCS"/>
    <property type="match status" value="1"/>
</dbReference>
<organism evidence="14 15">
    <name type="scientific">Alteraurantiacibacter aquimixticola</name>
    <dbReference type="NCBI Taxonomy" id="2489173"/>
    <lineage>
        <taxon>Bacteria</taxon>
        <taxon>Pseudomonadati</taxon>
        <taxon>Pseudomonadota</taxon>
        <taxon>Alphaproteobacteria</taxon>
        <taxon>Sphingomonadales</taxon>
        <taxon>Erythrobacteraceae</taxon>
        <taxon>Alteraurantiacibacter</taxon>
    </lineage>
</organism>
<dbReference type="Pfam" id="PF00672">
    <property type="entry name" value="HAMP"/>
    <property type="match status" value="1"/>
</dbReference>
<dbReference type="PRINTS" id="PR00344">
    <property type="entry name" value="BCTRLSENSOR"/>
</dbReference>
<dbReference type="CDD" id="cd00075">
    <property type="entry name" value="HATPase"/>
    <property type="match status" value="1"/>
</dbReference>
<keyword evidence="10 11" id="KW-0472">Membrane</keyword>
<dbReference type="GO" id="GO:0000155">
    <property type="term" value="F:phosphorelay sensor kinase activity"/>
    <property type="evidence" value="ECO:0007669"/>
    <property type="project" value="InterPro"/>
</dbReference>
<dbReference type="SMART" id="SM00387">
    <property type="entry name" value="HATPase_c"/>
    <property type="match status" value="1"/>
</dbReference>
<dbReference type="InterPro" id="IPR003594">
    <property type="entry name" value="HATPase_dom"/>
</dbReference>
<comment type="caution">
    <text evidence="14">The sequence shown here is derived from an EMBL/GenBank/DDBJ whole genome shotgun (WGS) entry which is preliminary data.</text>
</comment>
<evidence type="ECO:0000313" key="14">
    <source>
        <dbReference type="EMBL" id="TIX51966.1"/>
    </source>
</evidence>
<keyword evidence="5" id="KW-0808">Transferase</keyword>
<dbReference type="Gene3D" id="6.10.340.10">
    <property type="match status" value="1"/>
</dbReference>
<dbReference type="CDD" id="cd06225">
    <property type="entry name" value="HAMP"/>
    <property type="match status" value="1"/>
</dbReference>
<dbReference type="AlphaFoldDB" id="A0A4T3F3V1"/>
<evidence type="ECO:0000256" key="5">
    <source>
        <dbReference type="ARBA" id="ARBA00022679"/>
    </source>
</evidence>
<evidence type="ECO:0000256" key="4">
    <source>
        <dbReference type="ARBA" id="ARBA00022553"/>
    </source>
</evidence>
<keyword evidence="8 11" id="KW-1133">Transmembrane helix</keyword>
<keyword evidence="9" id="KW-0902">Two-component regulatory system</keyword>
<protein>
    <recommendedName>
        <fullName evidence="3">histidine kinase</fullName>
        <ecNumber evidence="3">2.7.13.3</ecNumber>
    </recommendedName>
</protein>
<dbReference type="Gene3D" id="1.10.287.130">
    <property type="match status" value="1"/>
</dbReference>
<feature type="domain" description="HAMP" evidence="13">
    <location>
        <begin position="224"/>
        <end position="270"/>
    </location>
</feature>
<dbReference type="SUPFAM" id="SSF158472">
    <property type="entry name" value="HAMP domain-like"/>
    <property type="match status" value="1"/>
</dbReference>
<dbReference type="InterPro" id="IPR005467">
    <property type="entry name" value="His_kinase_dom"/>
</dbReference>
<comment type="subcellular location">
    <subcellularLocation>
        <location evidence="2">Membrane</location>
    </subcellularLocation>
</comment>
<dbReference type="Gene3D" id="3.30.565.10">
    <property type="entry name" value="Histidine kinase-like ATPase, C-terminal domain"/>
    <property type="match status" value="1"/>
</dbReference>
<proteinExistence type="predicted"/>
<keyword evidence="7 14" id="KW-0418">Kinase</keyword>
<evidence type="ECO:0000256" key="7">
    <source>
        <dbReference type="ARBA" id="ARBA00022777"/>
    </source>
</evidence>
<dbReference type="InterPro" id="IPR003660">
    <property type="entry name" value="HAMP_dom"/>
</dbReference>
<evidence type="ECO:0000256" key="3">
    <source>
        <dbReference type="ARBA" id="ARBA00012438"/>
    </source>
</evidence>
<gene>
    <name evidence="14" type="ORF">E5222_05915</name>
</gene>
<evidence type="ECO:0000259" key="13">
    <source>
        <dbReference type="PROSITE" id="PS50885"/>
    </source>
</evidence>
<dbReference type="PANTHER" id="PTHR45436">
    <property type="entry name" value="SENSOR HISTIDINE KINASE YKOH"/>
    <property type="match status" value="1"/>
</dbReference>
<feature type="transmembrane region" description="Helical" evidence="11">
    <location>
        <begin position="193"/>
        <end position="216"/>
    </location>
</feature>
<dbReference type="InterPro" id="IPR003661">
    <property type="entry name" value="HisK_dim/P_dom"/>
</dbReference>
<sequence length="529" mass="57904">MRGRGIFRLRSLRTKIAIAAGAGLLTAVVLTALLLLVTWNSQHVIAVAQDTQDRVHTYNHLLKAVREYHNFSYRSVREDTPEAHQALGEAKRRFELAIEDASRLPVSNLREREVRASIATQSRGVLDHFRDAKSHVAQVDSVWQERGSRAALNEVSRIIAPILRLERVLEQEIRRGDIKLANAMSEARELNQLAIAASLVCLLLGALFLVAVIHLVHARLRPGLARLEEGATAIGAGRLDHRIRLEGGDELAALGSAFDLMADEIDKQQKRLQEIQRGLEAAVADRTSALKEANAKLSTADERRRNFLTDIGHELRTPLTIIRGETQVALRMIEHDDFDPHETFDMILCQTDHLRRMVADLFLIARAEVGELPLDKQEHDLAAMVRQTATDFDTLVRENGGTITAETAPVVTAMVDAERLHRALTALIDNALQHCQPGVDIVLEAKAEGETVELSVSDNGPGIPTEQSAILFGRFSRGVTRGKGSGLGLSLVSALAEAHGGHARIADREGGGTRVTMQLPSGALGRIAA</sequence>
<reference evidence="14 15" key="1">
    <citation type="submission" date="2019-04" db="EMBL/GenBank/DDBJ databases">
        <title>Altererythrobacter aquimixticola sp. nov., isolated from sediment of junction between the ocean and a freshwater spring.</title>
        <authorList>
            <person name="Yoon J.-H."/>
        </authorList>
    </citation>
    <scope>NUCLEOTIDE SEQUENCE [LARGE SCALE GENOMIC DNA]</scope>
    <source>
        <strain evidence="14 15">SSKS-13</strain>
    </source>
</reference>
<dbReference type="CDD" id="cd00082">
    <property type="entry name" value="HisKA"/>
    <property type="match status" value="1"/>
</dbReference>
<dbReference type="PROSITE" id="PS50885">
    <property type="entry name" value="HAMP"/>
    <property type="match status" value="1"/>
</dbReference>
<keyword evidence="4" id="KW-0597">Phosphoprotein</keyword>
<dbReference type="GO" id="GO:0005886">
    <property type="term" value="C:plasma membrane"/>
    <property type="evidence" value="ECO:0007669"/>
    <property type="project" value="TreeGrafter"/>
</dbReference>
<dbReference type="Pfam" id="PF02518">
    <property type="entry name" value="HATPase_c"/>
    <property type="match status" value="1"/>
</dbReference>
<evidence type="ECO:0000313" key="15">
    <source>
        <dbReference type="Proteomes" id="UP000309389"/>
    </source>
</evidence>
<dbReference type="EMBL" id="SSHH01000001">
    <property type="protein sequence ID" value="TIX51966.1"/>
    <property type="molecule type" value="Genomic_DNA"/>
</dbReference>
<name>A0A4T3F3V1_9SPHN</name>
<accession>A0A4T3F3V1</accession>
<dbReference type="SMART" id="SM00304">
    <property type="entry name" value="HAMP"/>
    <property type="match status" value="1"/>
</dbReference>
<dbReference type="InterPro" id="IPR036097">
    <property type="entry name" value="HisK_dim/P_sf"/>
</dbReference>
<dbReference type="SMART" id="SM00388">
    <property type="entry name" value="HisKA"/>
    <property type="match status" value="1"/>
</dbReference>
<evidence type="ECO:0000256" key="1">
    <source>
        <dbReference type="ARBA" id="ARBA00000085"/>
    </source>
</evidence>
<feature type="domain" description="Histidine kinase" evidence="12">
    <location>
        <begin position="310"/>
        <end position="523"/>
    </location>
</feature>
<evidence type="ECO:0000256" key="2">
    <source>
        <dbReference type="ARBA" id="ARBA00004370"/>
    </source>
</evidence>
<evidence type="ECO:0000256" key="8">
    <source>
        <dbReference type="ARBA" id="ARBA00022989"/>
    </source>
</evidence>
<evidence type="ECO:0000259" key="12">
    <source>
        <dbReference type="PROSITE" id="PS50109"/>
    </source>
</evidence>
<dbReference type="Pfam" id="PF00512">
    <property type="entry name" value="HisKA"/>
    <property type="match status" value="1"/>
</dbReference>
<dbReference type="InterPro" id="IPR004358">
    <property type="entry name" value="Sig_transdc_His_kin-like_C"/>
</dbReference>
<comment type="catalytic activity">
    <reaction evidence="1">
        <text>ATP + protein L-histidine = ADP + protein N-phospho-L-histidine.</text>
        <dbReference type="EC" id="2.7.13.3"/>
    </reaction>
</comment>
<keyword evidence="6 11" id="KW-0812">Transmembrane</keyword>
<evidence type="ECO:0000256" key="11">
    <source>
        <dbReference type="SAM" id="Phobius"/>
    </source>
</evidence>
<dbReference type="SUPFAM" id="SSF55874">
    <property type="entry name" value="ATPase domain of HSP90 chaperone/DNA topoisomerase II/histidine kinase"/>
    <property type="match status" value="1"/>
</dbReference>
<evidence type="ECO:0000256" key="10">
    <source>
        <dbReference type="ARBA" id="ARBA00023136"/>
    </source>
</evidence>
<evidence type="ECO:0000256" key="9">
    <source>
        <dbReference type="ARBA" id="ARBA00023012"/>
    </source>
</evidence>
<dbReference type="EC" id="2.7.13.3" evidence="3"/>
<dbReference type="InterPro" id="IPR036890">
    <property type="entry name" value="HATPase_C_sf"/>
</dbReference>
<dbReference type="SUPFAM" id="SSF47384">
    <property type="entry name" value="Homodimeric domain of signal transducing histidine kinase"/>
    <property type="match status" value="1"/>
</dbReference>
<dbReference type="InterPro" id="IPR050428">
    <property type="entry name" value="TCS_sensor_his_kinase"/>
</dbReference>
<dbReference type="PROSITE" id="PS50109">
    <property type="entry name" value="HIS_KIN"/>
    <property type="match status" value="1"/>
</dbReference>
<dbReference type="Proteomes" id="UP000309389">
    <property type="component" value="Unassembled WGS sequence"/>
</dbReference>
<evidence type="ECO:0000256" key="6">
    <source>
        <dbReference type="ARBA" id="ARBA00022692"/>
    </source>
</evidence>
<keyword evidence="15" id="KW-1185">Reference proteome</keyword>